<feature type="compositionally biased region" description="Polar residues" evidence="1">
    <location>
        <begin position="34"/>
        <end position="45"/>
    </location>
</feature>
<evidence type="ECO:0000313" key="2">
    <source>
        <dbReference type="EMBL" id="CEK60418.1"/>
    </source>
</evidence>
<dbReference type="EMBL" id="HACG01013553">
    <property type="protein sequence ID" value="CEK60418.1"/>
    <property type="molecule type" value="Transcribed_RNA"/>
</dbReference>
<dbReference type="AlphaFoldDB" id="A0A0B6YW28"/>
<proteinExistence type="predicted"/>
<evidence type="ECO:0000256" key="1">
    <source>
        <dbReference type="SAM" id="MobiDB-lite"/>
    </source>
</evidence>
<accession>A0A0B6YW28</accession>
<feature type="region of interest" description="Disordered" evidence="1">
    <location>
        <begin position="31"/>
        <end position="53"/>
    </location>
</feature>
<reference evidence="2" key="1">
    <citation type="submission" date="2014-12" db="EMBL/GenBank/DDBJ databases">
        <title>Insight into the proteome of Arion vulgaris.</title>
        <authorList>
            <person name="Aradska J."/>
            <person name="Bulat T."/>
            <person name="Smidak R."/>
            <person name="Sarate P."/>
            <person name="Gangsoo J."/>
            <person name="Sialana F."/>
            <person name="Bilban M."/>
            <person name="Lubec G."/>
        </authorList>
    </citation>
    <scope>NUCLEOTIDE SEQUENCE</scope>
    <source>
        <tissue evidence="2">Skin</tissue>
    </source>
</reference>
<organism evidence="2">
    <name type="scientific">Arion vulgaris</name>
    <dbReference type="NCBI Taxonomy" id="1028688"/>
    <lineage>
        <taxon>Eukaryota</taxon>
        <taxon>Metazoa</taxon>
        <taxon>Spiralia</taxon>
        <taxon>Lophotrochozoa</taxon>
        <taxon>Mollusca</taxon>
        <taxon>Gastropoda</taxon>
        <taxon>Heterobranchia</taxon>
        <taxon>Euthyneura</taxon>
        <taxon>Panpulmonata</taxon>
        <taxon>Eupulmonata</taxon>
        <taxon>Stylommatophora</taxon>
        <taxon>Helicina</taxon>
        <taxon>Arionoidea</taxon>
        <taxon>Arionidae</taxon>
        <taxon>Arion</taxon>
    </lineage>
</organism>
<protein>
    <submittedName>
        <fullName evidence="2">Uncharacterized protein</fullName>
    </submittedName>
</protein>
<gene>
    <name evidence="2" type="primary">ORF39328</name>
</gene>
<sequence length="53" mass="6262">MIRRGFDSMPDRYSIEKLDVSKFSTSLREEQELDCSSSRQNTKNVMNGKKMMR</sequence>
<name>A0A0B6YW28_9EUPU</name>